<keyword evidence="2" id="KW-0614">Plasmid</keyword>
<gene>
    <name evidence="2" type="ORF">At1D1609_54320</name>
</gene>
<dbReference type="SUPFAM" id="SSF109631">
    <property type="entry name" value="Transcriptional repressor TraM"/>
    <property type="match status" value="1"/>
</dbReference>
<sequence length="107" mass="11819">MNDQSSSDTNGERHESEPCYGSMQKPELEALAVSAIQEHRRLLTADEAVYEEWTRAAADPSVPAAVLKSLQDEYVARQKKSEAQQEVLSEIIDALGYVPEVAPDVDD</sequence>
<reference evidence="2 3" key="1">
    <citation type="submission" date="2018-02" db="EMBL/GenBank/DDBJ databases">
        <title>Complete genome sequence of Agrobacterium tumefaciens 1D1609.</title>
        <authorList>
            <person name="Cho S.-T."/>
            <person name="Haryono M."/>
            <person name="Chang H.-H."/>
            <person name="Santos M.N."/>
            <person name="Lai E.-M."/>
            <person name="Kuo C.-H."/>
        </authorList>
    </citation>
    <scope>NUCLEOTIDE SEQUENCE [LARGE SCALE GENOMIC DNA]</scope>
    <source>
        <strain evidence="2 3">1D1609</strain>
        <plasmid evidence="3">Plasmid pat1d1609a</plasmid>
    </source>
</reference>
<dbReference type="RefSeq" id="WP_104680483.1">
    <property type="nucleotide sequence ID" value="NZ_CP026927.1"/>
</dbReference>
<accession>A0A2L2LM98</accession>
<organism evidence="2 3">
    <name type="scientific">Agrobacterium tumefaciens</name>
    <dbReference type="NCBI Taxonomy" id="358"/>
    <lineage>
        <taxon>Bacteria</taxon>
        <taxon>Pseudomonadati</taxon>
        <taxon>Pseudomonadota</taxon>
        <taxon>Alphaproteobacteria</taxon>
        <taxon>Hyphomicrobiales</taxon>
        <taxon>Rhizobiaceae</taxon>
        <taxon>Rhizobium/Agrobacterium group</taxon>
        <taxon>Agrobacterium</taxon>
        <taxon>Agrobacterium tumefaciens complex</taxon>
    </lineage>
</organism>
<evidence type="ECO:0000256" key="1">
    <source>
        <dbReference type="SAM" id="MobiDB-lite"/>
    </source>
</evidence>
<protein>
    <submittedName>
        <fullName evidence="2">Transcriptional regulator</fullName>
    </submittedName>
</protein>
<name>A0A2L2LM98_AGRTU</name>
<evidence type="ECO:0000313" key="2">
    <source>
        <dbReference type="EMBL" id="AVH45464.1"/>
    </source>
</evidence>
<proteinExistence type="predicted"/>
<dbReference type="InterPro" id="IPR036336">
    <property type="entry name" value="Tscrpt_rep_TraM_sf"/>
</dbReference>
<dbReference type="EMBL" id="CP026927">
    <property type="protein sequence ID" value="AVH45464.1"/>
    <property type="molecule type" value="Genomic_DNA"/>
</dbReference>
<dbReference type="AlphaFoldDB" id="A0A2L2LM98"/>
<dbReference type="Gene3D" id="1.10.287.160">
    <property type="entry name" value="HR1 repeat"/>
    <property type="match status" value="1"/>
</dbReference>
<dbReference type="Pfam" id="PF09228">
    <property type="entry name" value="Prok-TraM"/>
    <property type="match status" value="1"/>
</dbReference>
<dbReference type="InterPro" id="IPR015309">
    <property type="entry name" value="Tscrpt_rep_TraM"/>
</dbReference>
<dbReference type="Proteomes" id="UP000237717">
    <property type="component" value="Plasmid pAt1D1609a"/>
</dbReference>
<evidence type="ECO:0000313" key="3">
    <source>
        <dbReference type="Proteomes" id="UP000237717"/>
    </source>
</evidence>
<dbReference type="GO" id="GO:0045892">
    <property type="term" value="P:negative regulation of DNA-templated transcription"/>
    <property type="evidence" value="ECO:0007669"/>
    <property type="project" value="InterPro"/>
</dbReference>
<geneLocation type="plasmid" evidence="3">
    <name>pat1d1609a</name>
</geneLocation>
<feature type="region of interest" description="Disordered" evidence="1">
    <location>
        <begin position="1"/>
        <end position="23"/>
    </location>
</feature>